<dbReference type="InterPro" id="IPR053164">
    <property type="entry name" value="IS1016-like_transposase"/>
</dbReference>
<evidence type="ECO:0000313" key="3">
    <source>
        <dbReference type="Proteomes" id="UP000283426"/>
    </source>
</evidence>
<sequence>MKFNITGFRSLYDLLDAFPTEESCIIYLECVRWPFKVISPYDKRSQVYRLGNHKFMCKNTQRVFHVKIGTIFQGTKVPLRKWFLAIWLVTSHKKGISSLQLSRDIHVTQKTAWYMLQKIRKCFICRNKGLLKNKVEIDETFVGGKNKNRHWNKRVKKSQGRSFIDKTPVLGMLQRKGKVICRVIKNTSRSELTPNILKFIDLTAIIYTDEWQGYNEVSEMYEHYFVDHSKHQYADGDVYTNTIEGFWSLLKRGIIGIYHHLSRKHLQLYVNEFCFRYNTRKISSFSRFNLLLRNSNYKFTYRQIIAGLA</sequence>
<dbReference type="NCBIfam" id="NF033547">
    <property type="entry name" value="transpos_IS1595"/>
    <property type="match status" value="1"/>
</dbReference>
<name>A0A412W6N4_9BACT</name>
<evidence type="ECO:0000259" key="1">
    <source>
        <dbReference type="SMART" id="SM01126"/>
    </source>
</evidence>
<protein>
    <submittedName>
        <fullName evidence="2">IS1595 family transposase</fullName>
    </submittedName>
</protein>
<dbReference type="AlphaFoldDB" id="A0A412W6N4"/>
<dbReference type="RefSeq" id="WP_118108482.1">
    <property type="nucleotide sequence ID" value="NZ_QRYW01000045.1"/>
</dbReference>
<proteinExistence type="predicted"/>
<dbReference type="Pfam" id="PF12762">
    <property type="entry name" value="DDE_Tnp_IS1595"/>
    <property type="match status" value="1"/>
</dbReference>
<dbReference type="Proteomes" id="UP000283426">
    <property type="component" value="Unassembled WGS sequence"/>
</dbReference>
<organism evidence="2 3">
    <name type="scientific">Odoribacter splanchnicus</name>
    <dbReference type="NCBI Taxonomy" id="28118"/>
    <lineage>
        <taxon>Bacteria</taxon>
        <taxon>Pseudomonadati</taxon>
        <taxon>Bacteroidota</taxon>
        <taxon>Bacteroidia</taxon>
        <taxon>Bacteroidales</taxon>
        <taxon>Odoribacteraceae</taxon>
        <taxon>Odoribacter</taxon>
    </lineage>
</organism>
<dbReference type="PANTHER" id="PTHR47163:SF2">
    <property type="entry name" value="SI:DKEY-17M8.2"/>
    <property type="match status" value="1"/>
</dbReference>
<comment type="caution">
    <text evidence="2">The sequence shown here is derived from an EMBL/GenBank/DDBJ whole genome shotgun (WGS) entry which is preliminary data.</text>
</comment>
<dbReference type="SMART" id="SM01126">
    <property type="entry name" value="DDE_Tnp_IS1595"/>
    <property type="match status" value="1"/>
</dbReference>
<accession>A0A412W6N4</accession>
<gene>
    <name evidence="2" type="ORF">DWW24_17395</name>
</gene>
<feature type="domain" description="ISXO2-like transposase" evidence="1">
    <location>
        <begin position="130"/>
        <end position="278"/>
    </location>
</feature>
<dbReference type="EMBL" id="QRYW01000045">
    <property type="protein sequence ID" value="RGV19848.1"/>
    <property type="molecule type" value="Genomic_DNA"/>
</dbReference>
<evidence type="ECO:0000313" key="2">
    <source>
        <dbReference type="EMBL" id="RGV19848.1"/>
    </source>
</evidence>
<dbReference type="InterPro" id="IPR024445">
    <property type="entry name" value="Tnp_ISXO2-like"/>
</dbReference>
<dbReference type="PANTHER" id="PTHR47163">
    <property type="entry name" value="DDE_TNP_IS1595 DOMAIN-CONTAINING PROTEIN"/>
    <property type="match status" value="1"/>
</dbReference>
<reference evidence="2 3" key="1">
    <citation type="submission" date="2018-08" db="EMBL/GenBank/DDBJ databases">
        <title>A genome reference for cultivated species of the human gut microbiota.</title>
        <authorList>
            <person name="Zou Y."/>
            <person name="Xue W."/>
            <person name="Luo G."/>
        </authorList>
    </citation>
    <scope>NUCLEOTIDE SEQUENCE [LARGE SCALE GENOMIC DNA]</scope>
    <source>
        <strain evidence="2 3">AF14-6AC</strain>
    </source>
</reference>